<accession>A0A4D6MGJ3</accession>
<keyword evidence="2" id="KW-1185">Reference proteome</keyword>
<proteinExistence type="predicted"/>
<sequence>MKSQFTFLFPQIHFLPKTRIKNPVLLTVGLAPRYRHLFAATVGLASTFQVRRRWRKHIGSVFSSATAFYDPHRHFGIVFGLPMFVGHRAHRCVCEISKPFEVVTHLPHSLPRIEEYEPMSLRFSSLKPKKGERNPAAFHSGPAGMIQATSCASKLLNNSPNAPLKASQILATIC</sequence>
<name>A0A4D6MGJ3_VIGUN</name>
<reference evidence="1 2" key="1">
    <citation type="submission" date="2019-04" db="EMBL/GenBank/DDBJ databases">
        <title>An improved genome assembly and genetic linkage map for asparagus bean, Vigna unguiculata ssp. sesquipedialis.</title>
        <authorList>
            <person name="Xia Q."/>
            <person name="Zhang R."/>
            <person name="Dong Y."/>
        </authorList>
    </citation>
    <scope>NUCLEOTIDE SEQUENCE [LARGE SCALE GENOMIC DNA]</scope>
    <source>
        <tissue evidence="1">Leaf</tissue>
    </source>
</reference>
<dbReference type="EMBL" id="CP039351">
    <property type="protein sequence ID" value="QCD99398.1"/>
    <property type="molecule type" value="Genomic_DNA"/>
</dbReference>
<gene>
    <name evidence="1" type="ORF">DEO72_LG7g679</name>
</gene>
<dbReference type="Proteomes" id="UP000501690">
    <property type="component" value="Linkage Group LG7"/>
</dbReference>
<evidence type="ECO:0000313" key="1">
    <source>
        <dbReference type="EMBL" id="QCD99398.1"/>
    </source>
</evidence>
<evidence type="ECO:0000313" key="2">
    <source>
        <dbReference type="Proteomes" id="UP000501690"/>
    </source>
</evidence>
<organism evidence="1 2">
    <name type="scientific">Vigna unguiculata</name>
    <name type="common">Cowpea</name>
    <dbReference type="NCBI Taxonomy" id="3917"/>
    <lineage>
        <taxon>Eukaryota</taxon>
        <taxon>Viridiplantae</taxon>
        <taxon>Streptophyta</taxon>
        <taxon>Embryophyta</taxon>
        <taxon>Tracheophyta</taxon>
        <taxon>Spermatophyta</taxon>
        <taxon>Magnoliopsida</taxon>
        <taxon>eudicotyledons</taxon>
        <taxon>Gunneridae</taxon>
        <taxon>Pentapetalae</taxon>
        <taxon>rosids</taxon>
        <taxon>fabids</taxon>
        <taxon>Fabales</taxon>
        <taxon>Fabaceae</taxon>
        <taxon>Papilionoideae</taxon>
        <taxon>50 kb inversion clade</taxon>
        <taxon>NPAAA clade</taxon>
        <taxon>indigoferoid/millettioid clade</taxon>
        <taxon>Phaseoleae</taxon>
        <taxon>Vigna</taxon>
    </lineage>
</organism>
<dbReference type="AlphaFoldDB" id="A0A4D6MGJ3"/>
<protein>
    <submittedName>
        <fullName evidence="1">Uncharacterized protein</fullName>
    </submittedName>
</protein>